<keyword evidence="1" id="KW-1133">Transmembrane helix</keyword>
<name>A0AAV4QRU9_CAEEX</name>
<keyword evidence="3" id="KW-1185">Reference proteome</keyword>
<evidence type="ECO:0000313" key="2">
    <source>
        <dbReference type="EMBL" id="GIY10820.1"/>
    </source>
</evidence>
<dbReference type="Proteomes" id="UP001054945">
    <property type="component" value="Unassembled WGS sequence"/>
</dbReference>
<feature type="transmembrane region" description="Helical" evidence="1">
    <location>
        <begin position="21"/>
        <end position="40"/>
    </location>
</feature>
<proteinExistence type="predicted"/>
<evidence type="ECO:0000256" key="1">
    <source>
        <dbReference type="SAM" id="Phobius"/>
    </source>
</evidence>
<dbReference type="EMBL" id="BPLR01006565">
    <property type="protein sequence ID" value="GIY10820.1"/>
    <property type="molecule type" value="Genomic_DNA"/>
</dbReference>
<sequence>MQQKRSEMVALHAIGDCSRDSVCSFAGSAVQCCFIVLWGLDLLLRQLLFLVGCTETFPLQLIARPLGPRNKRRQDSKNPSEDISDYYPGIKTKKAGCSRMEVKRWLCTQLGIAPGIPFALFLQRVQRNVASLFCVGIPARASKLMLQLTLQSRLNKQHATHVLKTFSASFAPNSCRNVLRPECANTLSRVYLPSPFPTAPREKECSVNGCYSSNASHCKLRLLIKSPDQLTSDRSP</sequence>
<keyword evidence="1" id="KW-0472">Membrane</keyword>
<keyword evidence="1" id="KW-0812">Transmembrane</keyword>
<comment type="caution">
    <text evidence="2">The sequence shown here is derived from an EMBL/GenBank/DDBJ whole genome shotgun (WGS) entry which is preliminary data.</text>
</comment>
<organism evidence="2 3">
    <name type="scientific">Caerostris extrusa</name>
    <name type="common">Bark spider</name>
    <name type="synonym">Caerostris bankana</name>
    <dbReference type="NCBI Taxonomy" id="172846"/>
    <lineage>
        <taxon>Eukaryota</taxon>
        <taxon>Metazoa</taxon>
        <taxon>Ecdysozoa</taxon>
        <taxon>Arthropoda</taxon>
        <taxon>Chelicerata</taxon>
        <taxon>Arachnida</taxon>
        <taxon>Araneae</taxon>
        <taxon>Araneomorphae</taxon>
        <taxon>Entelegynae</taxon>
        <taxon>Araneoidea</taxon>
        <taxon>Araneidae</taxon>
        <taxon>Caerostris</taxon>
    </lineage>
</organism>
<protein>
    <submittedName>
        <fullName evidence="2">Uncharacterized protein</fullName>
    </submittedName>
</protein>
<gene>
    <name evidence="2" type="ORF">CEXT_26341</name>
</gene>
<reference evidence="2 3" key="1">
    <citation type="submission" date="2021-06" db="EMBL/GenBank/DDBJ databases">
        <title>Caerostris extrusa draft genome.</title>
        <authorList>
            <person name="Kono N."/>
            <person name="Arakawa K."/>
        </authorList>
    </citation>
    <scope>NUCLEOTIDE SEQUENCE [LARGE SCALE GENOMIC DNA]</scope>
</reference>
<evidence type="ECO:0000313" key="3">
    <source>
        <dbReference type="Proteomes" id="UP001054945"/>
    </source>
</evidence>
<dbReference type="AlphaFoldDB" id="A0AAV4QRU9"/>
<accession>A0AAV4QRU9</accession>